<organism evidence="1 2">
    <name type="scientific">Spirosoma pollinicola</name>
    <dbReference type="NCBI Taxonomy" id="2057025"/>
    <lineage>
        <taxon>Bacteria</taxon>
        <taxon>Pseudomonadati</taxon>
        <taxon>Bacteroidota</taxon>
        <taxon>Cytophagia</taxon>
        <taxon>Cytophagales</taxon>
        <taxon>Cytophagaceae</taxon>
        <taxon>Spirosoma</taxon>
    </lineage>
</organism>
<dbReference type="AlphaFoldDB" id="A0A2K8Z9D6"/>
<gene>
    <name evidence="1" type="ORF">CWM47_34340</name>
</gene>
<dbReference type="Proteomes" id="UP000232883">
    <property type="component" value="Chromosome"/>
</dbReference>
<evidence type="ECO:0000313" key="2">
    <source>
        <dbReference type="Proteomes" id="UP000232883"/>
    </source>
</evidence>
<dbReference type="EMBL" id="CP025096">
    <property type="protein sequence ID" value="AUD06481.1"/>
    <property type="molecule type" value="Genomic_DNA"/>
</dbReference>
<reference evidence="1 2" key="1">
    <citation type="submission" date="2017-11" db="EMBL/GenBank/DDBJ databases">
        <title>Taxonomic description and genome sequences of Spirosoma HA7 sp. nov., isolated from pollen microhabitat of Corylus avellana.</title>
        <authorList>
            <person name="Ambika Manirajan B."/>
            <person name="Suarez C."/>
            <person name="Ratering S."/>
            <person name="Geissler-Plaum R."/>
            <person name="Cardinale M."/>
            <person name="Sylvia S."/>
        </authorList>
    </citation>
    <scope>NUCLEOTIDE SEQUENCE [LARGE SCALE GENOMIC DNA]</scope>
    <source>
        <strain evidence="1 2">HA7</strain>
    </source>
</reference>
<dbReference type="OrthoDB" id="969433at2"/>
<name>A0A2K8Z9D6_9BACT</name>
<evidence type="ECO:0000313" key="1">
    <source>
        <dbReference type="EMBL" id="AUD06481.1"/>
    </source>
</evidence>
<keyword evidence="2" id="KW-1185">Reference proteome</keyword>
<dbReference type="RefSeq" id="WP_100993022.1">
    <property type="nucleotide sequence ID" value="NZ_CP025096.1"/>
</dbReference>
<dbReference type="KEGG" id="spir:CWM47_34340"/>
<accession>A0A2K8Z9D6</accession>
<sequence length="105" mass="11978">MQTDDSKSTLIHQIKEFLAYTADTDNDTIMAQYTLMSGLVAQLGPSDKPDFDRDESGLDPQNRADYAYFLNVNTTNPQPIDRKQYALEGLQERARRLVAHLQENQ</sequence>
<proteinExistence type="predicted"/>
<protein>
    <submittedName>
        <fullName evidence="1">Uncharacterized protein</fullName>
    </submittedName>
</protein>